<dbReference type="InterPro" id="IPR049798">
    <property type="entry name" value="LWR_salt"/>
</dbReference>
<dbReference type="EMBL" id="JBHSZH010000005">
    <property type="protein sequence ID" value="MFC7082569.1"/>
    <property type="molecule type" value="Genomic_DNA"/>
</dbReference>
<evidence type="ECO:0000313" key="2">
    <source>
        <dbReference type="EMBL" id="MFC7082569.1"/>
    </source>
</evidence>
<dbReference type="GeneID" id="79303953"/>
<dbReference type="NCBIfam" id="NF033910">
    <property type="entry name" value="LWR_salt"/>
    <property type="match status" value="1"/>
</dbReference>
<accession>A0ABD5WG83</accession>
<sequence length="123" mass="14118">MDARYVFAVRFRLEPATEGVSVAPDEFETRLSRGADPPGEDGWLFFRDNLWRGEINDERHFRRLTEQALGATVVSVEYRALETDEEYLAALRDEIRDDLGTFRADSVSEVLNKYLGSSIEVQK</sequence>
<organism evidence="1 3">
    <name type="scientific">Halorussus caseinilyticus</name>
    <dbReference type="NCBI Taxonomy" id="3034025"/>
    <lineage>
        <taxon>Archaea</taxon>
        <taxon>Methanobacteriati</taxon>
        <taxon>Methanobacteriota</taxon>
        <taxon>Stenosarchaea group</taxon>
        <taxon>Halobacteria</taxon>
        <taxon>Halobacteriales</taxon>
        <taxon>Haladaptataceae</taxon>
        <taxon>Halorussus</taxon>
    </lineage>
</organism>
<proteinExistence type="predicted"/>
<evidence type="ECO:0000313" key="3">
    <source>
        <dbReference type="Proteomes" id="UP001596407"/>
    </source>
</evidence>
<dbReference type="Pfam" id="PF26423">
    <property type="entry name" value="LWR_salt"/>
    <property type="match status" value="1"/>
</dbReference>
<evidence type="ECO:0000313" key="1">
    <source>
        <dbReference type="EMBL" id="MFC7079549.1"/>
    </source>
</evidence>
<comment type="caution">
    <text evidence="1">The sequence shown here is derived from an EMBL/GenBank/DDBJ whole genome shotgun (WGS) entry which is preliminary data.</text>
</comment>
<dbReference type="EMBL" id="JBHSZH010000005">
    <property type="protein sequence ID" value="MFC7079549.1"/>
    <property type="molecule type" value="Genomic_DNA"/>
</dbReference>
<gene>
    <name evidence="1" type="primary">lwrS</name>
    <name evidence="1" type="ORF">ACFQJ6_04720</name>
    <name evidence="2" type="ORF">ACFQJ6_23355</name>
</gene>
<keyword evidence="3" id="KW-1185">Reference proteome</keyword>
<dbReference type="RefSeq" id="WP_276279386.1">
    <property type="nucleotide sequence ID" value="NZ_CP119809.1"/>
</dbReference>
<protein>
    <submittedName>
        <fullName evidence="1">LWR-salt protein</fullName>
    </submittedName>
</protein>
<reference evidence="1" key="3">
    <citation type="submission" date="2024-09" db="EMBL/GenBank/DDBJ databases">
        <authorList>
            <person name="Sun Q."/>
        </authorList>
    </citation>
    <scope>NUCLEOTIDE SEQUENCE</scope>
    <source>
        <strain evidence="1">CCM 7472</strain>
    </source>
</reference>
<dbReference type="AlphaFoldDB" id="A0ABD5WG83"/>
<name>A0ABD5WG83_9EURY</name>
<dbReference type="Proteomes" id="UP001596407">
    <property type="component" value="Unassembled WGS sequence"/>
</dbReference>
<reference evidence="3" key="2">
    <citation type="journal article" date="2019" name="Int. J. Syst. Evol. Microbiol.">
        <title>The Global Catalogue of Microorganisms (GCM) 10K type strain sequencing project: providing services to taxonomists for standard genome sequencing and annotation.</title>
        <authorList>
            <consortium name="The Broad Institute Genomics Platform"/>
            <consortium name="The Broad Institute Genome Sequencing Center for Infectious Disease"/>
            <person name="Wu L."/>
            <person name="Ma J."/>
        </authorList>
    </citation>
    <scope>NUCLEOTIDE SEQUENCE [LARGE SCALE GENOMIC DNA]</scope>
    <source>
        <strain evidence="3">DT72</strain>
    </source>
</reference>
<reference evidence="1" key="1">
    <citation type="journal article" date="2014" name="Int. J. Syst. Evol. Microbiol.">
        <title>Complete genome sequence of Corynebacterium casei LMG S-19264T (=DSM 44701T), isolated from a smear-ripened cheese.</title>
        <authorList>
            <consortium name="US DOE Joint Genome Institute (JGI-PGF)"/>
            <person name="Walter F."/>
            <person name="Albersmeier A."/>
            <person name="Kalinowski J."/>
            <person name="Ruckert C."/>
        </authorList>
    </citation>
    <scope>NUCLEOTIDE SEQUENCE [LARGE SCALE GENOMIC DNA]</scope>
    <source>
        <strain evidence="1">CCM 7472</strain>
    </source>
</reference>